<gene>
    <name evidence="4" type="ORF">FHX59_004589</name>
</gene>
<dbReference type="InterPro" id="IPR006171">
    <property type="entry name" value="TOPRIM_dom"/>
</dbReference>
<evidence type="ECO:0000259" key="3">
    <source>
        <dbReference type="Pfam" id="PF13362"/>
    </source>
</evidence>
<dbReference type="InterPro" id="IPR009270">
    <property type="entry name" value="DUF927"/>
</dbReference>
<feature type="coiled-coil region" evidence="1">
    <location>
        <begin position="86"/>
        <end position="113"/>
    </location>
</feature>
<reference evidence="4 5" key="1">
    <citation type="submission" date="2020-08" db="EMBL/GenBank/DDBJ databases">
        <title>Genomic Encyclopedia of Type Strains, Phase IV (KMG-V): Genome sequencing to study the core and pangenomes of soil and plant-associated prokaryotes.</title>
        <authorList>
            <person name="Whitman W."/>
        </authorList>
    </citation>
    <scope>NUCLEOTIDE SEQUENCE [LARGE SCALE GENOMIC DNA]</scope>
    <source>
        <strain evidence="4 5">SRMrh-85</strain>
    </source>
</reference>
<protein>
    <submittedName>
        <fullName evidence="4">DNA primase/helicase</fullName>
    </submittedName>
</protein>
<evidence type="ECO:0000256" key="1">
    <source>
        <dbReference type="SAM" id="Coils"/>
    </source>
</evidence>
<dbReference type="EMBL" id="JACHVZ010000012">
    <property type="protein sequence ID" value="MBB2930141.1"/>
    <property type="molecule type" value="Genomic_DNA"/>
</dbReference>
<feature type="domain" description="Toprim" evidence="3">
    <location>
        <begin position="221"/>
        <end position="316"/>
    </location>
</feature>
<dbReference type="InterPro" id="IPR034154">
    <property type="entry name" value="TOPRIM_DnaG/twinkle"/>
</dbReference>
<feature type="domain" description="DUF927" evidence="2">
    <location>
        <begin position="357"/>
        <end position="629"/>
    </location>
</feature>
<dbReference type="Pfam" id="PF13362">
    <property type="entry name" value="Toprim_3"/>
    <property type="match status" value="1"/>
</dbReference>
<accession>A0ABR6FRT7</accession>
<dbReference type="Pfam" id="PF06048">
    <property type="entry name" value="DUF927"/>
    <property type="match status" value="1"/>
</dbReference>
<evidence type="ECO:0000313" key="5">
    <source>
        <dbReference type="Proteomes" id="UP000533533"/>
    </source>
</evidence>
<evidence type="ECO:0000313" key="4">
    <source>
        <dbReference type="EMBL" id="MBB2930141.1"/>
    </source>
</evidence>
<keyword evidence="5" id="KW-1185">Reference proteome</keyword>
<name>A0ABR6FRT7_9BURK</name>
<organism evidence="4 5">
    <name type="scientific">Paraburkholderia silvatlantica</name>
    <dbReference type="NCBI Taxonomy" id="321895"/>
    <lineage>
        <taxon>Bacteria</taxon>
        <taxon>Pseudomonadati</taxon>
        <taxon>Pseudomonadota</taxon>
        <taxon>Betaproteobacteria</taxon>
        <taxon>Burkholderiales</taxon>
        <taxon>Burkholderiaceae</taxon>
        <taxon>Paraburkholderia</taxon>
    </lineage>
</organism>
<dbReference type="Proteomes" id="UP000533533">
    <property type="component" value="Unassembled WGS sequence"/>
</dbReference>
<evidence type="ECO:0000259" key="2">
    <source>
        <dbReference type="Pfam" id="PF06048"/>
    </source>
</evidence>
<dbReference type="CDD" id="cd01029">
    <property type="entry name" value="TOPRIM_primases"/>
    <property type="match status" value="1"/>
</dbReference>
<dbReference type="RefSeq" id="WP_110388037.1">
    <property type="nucleotide sequence ID" value="NZ_JACHVZ010000012.1"/>
</dbReference>
<comment type="caution">
    <text evidence="4">The sequence shown here is derived from an EMBL/GenBank/DDBJ whole genome shotgun (WGS) entry which is preliminary data.</text>
</comment>
<keyword evidence="1" id="KW-0175">Coiled coil</keyword>
<proteinExistence type="predicted"/>
<sequence>MNARHPVSLETALARACDEIGVRFPGVPSRPGEWHRADVGEHANGKSDASIKVFAGGAGGIVKNWQTDEIRVVFADDGRALSPDERAERKHRLDEARREAEAERERRAKDAAATAFAIWNKATPARDDHPYLARKLVRAVETLHEIDVKGLKSVAGYAPKSDGEPLQGRVLVAPVYTGAKLDKLSTIELIDETGRKSALAGGVKSGGAWAVAPVPAEAASIVIAEGVATACSIHEATGWPTVAALSAGNLAAVAKAVHAKHRGASIIVAGDLGNGQEAAGNAARAVGGIAVFPDFGADSADGQTDFNDLRQARGTEAVRAQIEAAIASADDEYPDIKHRPCWRIYPEWKDAEGVKLKPGVYLHTVKHGKHDEAPELIDKHIATPIWVRAKTRNREDSDYGRLLEMQSDAGLKKWAMPMEMLAGDGNEIRAVLLREGVTFENRNRSSVLDYIVGQQPKRTMRSASVTGWHEGAFVLPSQVIGADDIWFQSTGREAPYATAGTFEGWRELAALANENPLMMFAMASAFVGPLLHYLNIDGGGAHLYGDSSCGKTSAGRAAVSVWGSPRFERKWKATSNGLEGAAVLHSDTMLMLDEINEIKPQDLYDTAYGLVNGVGKTRANRYGEARQAARWRVFLLSTGELTVAARMAMGGIEAMAGQLVRILDVPVVGTHGIFENLHGRKSGGLLADEVRDLAAKHYGHAGPLFVEKLIGEIRDGLRLTEALAAIVKDYFTAESDQERRAARIFALCALAGELAARWNIAPWRAGEPSEAAQHAFMLWRSQRQDDGRGSEHAAILRAVSDFIDRHGDSRFSNIAVERADPVRERAGYYQLDGDRRLYLFTSGALREATRGYDFSRVLRALDEAKAIVKQAPNRKDQQARTLDGRRPWFYHIDAEKLDG</sequence>